<reference evidence="8" key="1">
    <citation type="submission" date="2021-01" db="EMBL/GenBank/DDBJ databases">
        <authorList>
            <person name="Kaushik A."/>
        </authorList>
    </citation>
    <scope>NUCLEOTIDE SEQUENCE</scope>
    <source>
        <strain evidence="8">AG1-1A</strain>
    </source>
</reference>
<evidence type="ECO:0000256" key="4">
    <source>
        <dbReference type="ARBA" id="ARBA00022776"/>
    </source>
</evidence>
<gene>
    <name evidence="8" type="ORF">RDB_LOCUS115300</name>
</gene>
<evidence type="ECO:0000313" key="9">
    <source>
        <dbReference type="Proteomes" id="UP000663840"/>
    </source>
</evidence>
<comment type="caution">
    <text evidence="8">The sequence shown here is derived from an EMBL/GenBank/DDBJ whole genome shotgun (WGS) entry which is preliminary data.</text>
</comment>
<accession>A0A8H3BZA8</accession>
<evidence type="ECO:0000259" key="7">
    <source>
        <dbReference type="Pfam" id="PF12862"/>
    </source>
</evidence>
<dbReference type="PANTHER" id="PTHR12830">
    <property type="entry name" value="ANAPHASE-PROMOTING COMPLEX SUBUNIT 5"/>
    <property type="match status" value="1"/>
</dbReference>
<dbReference type="EMBL" id="CAJMWR010003775">
    <property type="protein sequence ID" value="CAE6470185.1"/>
    <property type="molecule type" value="Genomic_DNA"/>
</dbReference>
<evidence type="ECO:0000256" key="2">
    <source>
        <dbReference type="ARBA" id="ARBA00016066"/>
    </source>
</evidence>
<protein>
    <recommendedName>
        <fullName evidence="2">Anaphase-promoting complex subunit 5</fullName>
    </recommendedName>
</protein>
<name>A0A8H3BZA8_9AGAM</name>
<evidence type="ECO:0000256" key="6">
    <source>
        <dbReference type="ARBA" id="ARBA00023306"/>
    </source>
</evidence>
<proteinExistence type="inferred from homology"/>
<dbReference type="GO" id="GO:0045842">
    <property type="term" value="P:positive regulation of mitotic metaphase/anaphase transition"/>
    <property type="evidence" value="ECO:0007669"/>
    <property type="project" value="TreeGrafter"/>
</dbReference>
<keyword evidence="6" id="KW-0131">Cell cycle</keyword>
<evidence type="ECO:0000256" key="1">
    <source>
        <dbReference type="ARBA" id="ARBA00007450"/>
    </source>
</evidence>
<dbReference type="InterPro" id="IPR037679">
    <property type="entry name" value="Apc5"/>
</dbReference>
<evidence type="ECO:0000256" key="5">
    <source>
        <dbReference type="ARBA" id="ARBA00022786"/>
    </source>
</evidence>
<evidence type="ECO:0000313" key="8">
    <source>
        <dbReference type="EMBL" id="CAE6470185.1"/>
    </source>
</evidence>
<dbReference type="Pfam" id="PF12862">
    <property type="entry name" value="ANAPC5"/>
    <property type="match status" value="1"/>
</dbReference>
<dbReference type="PANTHER" id="PTHR12830:SF9">
    <property type="entry name" value="ANAPHASE-PROMOTING COMPLEX SUBUNIT 5"/>
    <property type="match status" value="1"/>
</dbReference>
<organism evidence="8 9">
    <name type="scientific">Rhizoctonia solani</name>
    <dbReference type="NCBI Taxonomy" id="456999"/>
    <lineage>
        <taxon>Eukaryota</taxon>
        <taxon>Fungi</taxon>
        <taxon>Dikarya</taxon>
        <taxon>Basidiomycota</taxon>
        <taxon>Agaricomycotina</taxon>
        <taxon>Agaricomycetes</taxon>
        <taxon>Cantharellales</taxon>
        <taxon>Ceratobasidiaceae</taxon>
        <taxon>Rhizoctonia</taxon>
    </lineage>
</organism>
<dbReference type="AlphaFoldDB" id="A0A8H3BZA8"/>
<keyword evidence="5" id="KW-0833">Ubl conjugation pathway</keyword>
<evidence type="ECO:0000256" key="3">
    <source>
        <dbReference type="ARBA" id="ARBA00022618"/>
    </source>
</evidence>
<keyword evidence="3" id="KW-0132">Cell division</keyword>
<dbReference type="InterPro" id="IPR026000">
    <property type="entry name" value="Apc5_dom"/>
</dbReference>
<feature type="non-terminal residue" evidence="8">
    <location>
        <position position="1"/>
    </location>
</feature>
<dbReference type="GO" id="GO:0031145">
    <property type="term" value="P:anaphase-promoting complex-dependent catabolic process"/>
    <property type="evidence" value="ECO:0007669"/>
    <property type="project" value="TreeGrafter"/>
</dbReference>
<keyword evidence="4" id="KW-0498">Mitosis</keyword>
<dbReference type="GO" id="GO:0005680">
    <property type="term" value="C:anaphase-promoting complex"/>
    <property type="evidence" value="ECO:0007669"/>
    <property type="project" value="InterPro"/>
</dbReference>
<feature type="domain" description="Anaphase-promoting complex subunit 5" evidence="7">
    <location>
        <begin position="213"/>
        <end position="297"/>
    </location>
</feature>
<dbReference type="Proteomes" id="UP000663840">
    <property type="component" value="Unassembled WGS sequence"/>
</dbReference>
<comment type="similarity">
    <text evidence="1">Belongs to the APC5 family.</text>
</comment>
<dbReference type="GO" id="GO:0070979">
    <property type="term" value="P:protein K11-linked ubiquitination"/>
    <property type="evidence" value="ECO:0007669"/>
    <property type="project" value="TreeGrafter"/>
</dbReference>
<sequence length="681" mass="77367">SITVSHVLYSDMTTVPNASAFQRVPLHPRDVGILSALILCFRPANSTYAQAPSVETSVMIHVLRVCALEVSGLSEPSSFKDMYNKFSQCPRQRGDRLHEFLNIWQRDRKFQSDPGSMSDLFWNVDTLIDPGGDVSKQTYPIDRRSLFGITVRRARINWVKLSFQGQVEFVKLYQAWLRGEWVGRNLPRSEPAKLYLFPTQSDNIHHARIEVYEDYLTSLASGNTQTATESLRRFFDQPLTDNDDTGLHQHALLNLARLHYCVGELLGGRRALEEAIKVSRAANDRDTLQRCMALLRRIAPSAESPQVIQKGTDPIDILWDIKRSMDMGEPIQVGFSKLFECIGCESALPTTATVDYCARFSVQSALWKIAGVDSLAQTHFNLIMTFTTPGHGSEPRLTAQLAKARALSRQGKSQEAVVGLLDPDVWRGLNRVQKETWAREIWCILEGQARRRGQERLTREFFQPRKPADALQTQVLREDHMFLRRLDPMSQLQNAIDVIHSQQIPLSLQPLLDALWTTEFRGTWPLYRTGIALLADLGVGLGMARSGREFLEQCMAQILNGDDLEQRAFACFTLAKCIMTAAKGDEDPIPPARIQEHLKLALFWLHIAEKDYASIEFYTGRLDVLYTLSVVYHNLGMIPERDRTASLHAEVEKKRVEMVRKDADEELRDVWEIVCEIAARD</sequence>
<dbReference type="GO" id="GO:0051301">
    <property type="term" value="P:cell division"/>
    <property type="evidence" value="ECO:0007669"/>
    <property type="project" value="UniProtKB-KW"/>
</dbReference>